<keyword evidence="3 8" id="KW-0547">Nucleotide-binding</keyword>
<organism evidence="9 10">
    <name type="scientific">Chlorobium limicola (strain DSM 245 / NBRC 103803 / 6330)</name>
    <dbReference type="NCBI Taxonomy" id="290315"/>
    <lineage>
        <taxon>Bacteria</taxon>
        <taxon>Pseudomonadati</taxon>
        <taxon>Chlorobiota</taxon>
        <taxon>Chlorobiia</taxon>
        <taxon>Chlorobiales</taxon>
        <taxon>Chlorobiaceae</taxon>
        <taxon>Chlorobium/Pelodictyon group</taxon>
        <taxon>Chlorobium</taxon>
    </lineage>
</organism>
<dbReference type="NCBIfam" id="NF002957">
    <property type="entry name" value="PRK03619.1"/>
    <property type="match status" value="1"/>
</dbReference>
<comment type="subcellular location">
    <subcellularLocation>
        <location evidence="8">Cytoplasm</location>
    </subcellularLocation>
</comment>
<dbReference type="PANTHER" id="PTHR47552:SF1">
    <property type="entry name" value="PHOSPHORIBOSYLFORMYLGLYCINAMIDINE SYNTHASE SUBUNIT PURQ"/>
    <property type="match status" value="1"/>
</dbReference>
<dbReference type="PIRSF" id="PIRSF001586">
    <property type="entry name" value="FGAM_synth_I"/>
    <property type="match status" value="1"/>
</dbReference>
<keyword evidence="6 8" id="KW-0067">ATP-binding</keyword>
<keyword evidence="2 8" id="KW-0436">Ligase</keyword>
<feature type="active site" description="Nucleophile" evidence="8">
    <location>
        <position position="89"/>
    </location>
</feature>
<keyword evidence="7 8" id="KW-0315">Glutamine amidotransferase</keyword>
<dbReference type="GO" id="GO:0004642">
    <property type="term" value="F:phosphoribosylformylglycinamidine synthase activity"/>
    <property type="evidence" value="ECO:0007669"/>
    <property type="project" value="UniProtKB-UniRule"/>
</dbReference>
<dbReference type="STRING" id="290315.Clim_1523"/>
<dbReference type="GO" id="GO:0005737">
    <property type="term" value="C:cytoplasm"/>
    <property type="evidence" value="ECO:0007669"/>
    <property type="project" value="UniProtKB-SubCell"/>
</dbReference>
<dbReference type="OrthoDB" id="9804441at2"/>
<keyword evidence="5 8" id="KW-0378">Hydrolase</keyword>
<evidence type="ECO:0000256" key="8">
    <source>
        <dbReference type="HAMAP-Rule" id="MF_00421"/>
    </source>
</evidence>
<comment type="catalytic activity">
    <reaction evidence="8">
        <text>N(2)-formyl-N(1)-(5-phospho-beta-D-ribosyl)glycinamide + L-glutamine + ATP + H2O = 2-formamido-N(1)-(5-O-phospho-beta-D-ribosyl)acetamidine + L-glutamate + ADP + phosphate + H(+)</text>
        <dbReference type="Rhea" id="RHEA:17129"/>
        <dbReference type="ChEBI" id="CHEBI:15377"/>
        <dbReference type="ChEBI" id="CHEBI:15378"/>
        <dbReference type="ChEBI" id="CHEBI:29985"/>
        <dbReference type="ChEBI" id="CHEBI:30616"/>
        <dbReference type="ChEBI" id="CHEBI:43474"/>
        <dbReference type="ChEBI" id="CHEBI:58359"/>
        <dbReference type="ChEBI" id="CHEBI:147286"/>
        <dbReference type="ChEBI" id="CHEBI:147287"/>
        <dbReference type="ChEBI" id="CHEBI:456216"/>
        <dbReference type="EC" id="6.3.5.3"/>
    </reaction>
</comment>
<name>B3EDE8_CHLL2</name>
<evidence type="ECO:0000256" key="7">
    <source>
        <dbReference type="ARBA" id="ARBA00022962"/>
    </source>
</evidence>
<dbReference type="CDD" id="cd01740">
    <property type="entry name" value="GATase1_FGAR_AT"/>
    <property type="match status" value="1"/>
</dbReference>
<keyword evidence="1 8" id="KW-0963">Cytoplasm</keyword>
<keyword evidence="4 8" id="KW-0658">Purine biosynthesis</keyword>
<dbReference type="InterPro" id="IPR010075">
    <property type="entry name" value="PRibForGlyAmidine_synth_PurQ"/>
</dbReference>
<evidence type="ECO:0000313" key="10">
    <source>
        <dbReference type="Proteomes" id="UP000008841"/>
    </source>
</evidence>
<reference evidence="9 10" key="1">
    <citation type="submission" date="2008-05" db="EMBL/GenBank/DDBJ databases">
        <title>Complete sequence of Chlorobium limicola DSM 245.</title>
        <authorList>
            <consortium name="US DOE Joint Genome Institute"/>
            <person name="Lucas S."/>
            <person name="Copeland A."/>
            <person name="Lapidus A."/>
            <person name="Glavina del Rio T."/>
            <person name="Dalin E."/>
            <person name="Tice H."/>
            <person name="Bruce D."/>
            <person name="Goodwin L."/>
            <person name="Pitluck S."/>
            <person name="Schmutz J."/>
            <person name="Larimer F."/>
            <person name="Land M."/>
            <person name="Hauser L."/>
            <person name="Kyrpides N."/>
            <person name="Ovchinnikova G."/>
            <person name="Zhao F."/>
            <person name="Li T."/>
            <person name="Liu Z."/>
            <person name="Overmann J."/>
            <person name="Bryant D.A."/>
            <person name="Richardson P."/>
        </authorList>
    </citation>
    <scope>NUCLEOTIDE SEQUENCE [LARGE SCALE GENOMIC DNA]</scope>
    <source>
        <strain evidence="10">DSM 245 / NBRC 103803 / 6330</strain>
    </source>
</reference>
<gene>
    <name evidence="8" type="primary">purQ</name>
    <name evidence="9" type="ordered locus">Clim_1523</name>
</gene>
<dbReference type="Gene3D" id="3.40.50.880">
    <property type="match status" value="1"/>
</dbReference>
<accession>B3EDE8</accession>
<dbReference type="GO" id="GO:0004359">
    <property type="term" value="F:glutaminase activity"/>
    <property type="evidence" value="ECO:0007669"/>
    <property type="project" value="UniProtKB-EC"/>
</dbReference>
<evidence type="ECO:0000256" key="6">
    <source>
        <dbReference type="ARBA" id="ARBA00022840"/>
    </source>
</evidence>
<comment type="subunit">
    <text evidence="8">Part of the FGAM synthase complex composed of 1 PurL, 1 PurQ and 2 PurS subunits.</text>
</comment>
<feature type="active site" evidence="8">
    <location>
        <position position="208"/>
    </location>
</feature>
<dbReference type="UniPathway" id="UPA00074">
    <property type="reaction ID" value="UER00128"/>
</dbReference>
<comment type="function">
    <text evidence="8">Part of the phosphoribosylformylglycinamidine synthase complex involved in the purines biosynthetic pathway. Catalyzes the ATP-dependent conversion of formylglycinamide ribonucleotide (FGAR) and glutamine to yield formylglycinamidine ribonucleotide (FGAM) and glutamate. The FGAM synthase complex is composed of three subunits. PurQ produces an ammonia molecule by converting glutamine to glutamate. PurL transfers the ammonia molecule to FGAR to form FGAM in an ATP-dependent manner. PurS interacts with PurQ and PurL and is thought to assist in the transfer of the ammonia molecule from PurQ to PurL.</text>
</comment>
<evidence type="ECO:0000256" key="2">
    <source>
        <dbReference type="ARBA" id="ARBA00022598"/>
    </source>
</evidence>
<dbReference type="Pfam" id="PF13507">
    <property type="entry name" value="GATase_5"/>
    <property type="match status" value="1"/>
</dbReference>
<sequence length="235" mass="25801">MGAITAGIVVFPGSNCDHDTEHAVASFKGIRPVMLWHNEHDLQGVDCIILPGGFSYGDYLRAGAIARFSPIMQEVIEFARQGRPVLGICNGFQVLLESGLLEGALSRNRDKKFICSRTTITVAKTSTLFTSRYRQDEVLSIPVAHGEGNYFAPPEVIERLEEHNQIVFRYCDAEGNVSPESNPNGSLHNIAGIINAEGNVLGLMPHPERASEKLLGSDDGRRLFESVFDYIAGRQ</sequence>
<evidence type="ECO:0000256" key="3">
    <source>
        <dbReference type="ARBA" id="ARBA00022741"/>
    </source>
</evidence>
<dbReference type="PANTHER" id="PTHR47552">
    <property type="entry name" value="PHOSPHORIBOSYLFORMYLGLYCINAMIDINE SYNTHASE SUBUNIT PURQ"/>
    <property type="match status" value="1"/>
</dbReference>
<dbReference type="GO" id="GO:0005524">
    <property type="term" value="F:ATP binding"/>
    <property type="evidence" value="ECO:0007669"/>
    <property type="project" value="UniProtKB-KW"/>
</dbReference>
<dbReference type="SUPFAM" id="SSF52317">
    <property type="entry name" value="Class I glutamine amidotransferase-like"/>
    <property type="match status" value="1"/>
</dbReference>
<dbReference type="HAMAP" id="MF_00421">
    <property type="entry name" value="PurQ"/>
    <property type="match status" value="1"/>
</dbReference>
<dbReference type="EC" id="6.3.5.3" evidence="8"/>
<dbReference type="EC" id="3.5.1.2" evidence="8"/>
<dbReference type="EMBL" id="CP001097">
    <property type="protein sequence ID" value="ACD90573.1"/>
    <property type="molecule type" value="Genomic_DNA"/>
</dbReference>
<proteinExistence type="inferred from homology"/>
<dbReference type="KEGG" id="cli:Clim_1523"/>
<evidence type="ECO:0000256" key="5">
    <source>
        <dbReference type="ARBA" id="ARBA00022801"/>
    </source>
</evidence>
<comment type="catalytic activity">
    <reaction evidence="8">
        <text>L-glutamine + H2O = L-glutamate + NH4(+)</text>
        <dbReference type="Rhea" id="RHEA:15889"/>
        <dbReference type="ChEBI" id="CHEBI:15377"/>
        <dbReference type="ChEBI" id="CHEBI:28938"/>
        <dbReference type="ChEBI" id="CHEBI:29985"/>
        <dbReference type="ChEBI" id="CHEBI:58359"/>
        <dbReference type="EC" id="3.5.1.2"/>
    </reaction>
</comment>
<feature type="active site" evidence="8">
    <location>
        <position position="206"/>
    </location>
</feature>
<dbReference type="PROSITE" id="PS51273">
    <property type="entry name" value="GATASE_TYPE_1"/>
    <property type="match status" value="1"/>
</dbReference>
<dbReference type="HOGENOM" id="CLU_001031_3_1_10"/>
<dbReference type="RefSeq" id="WP_012466449.1">
    <property type="nucleotide sequence ID" value="NC_010803.1"/>
</dbReference>
<evidence type="ECO:0000313" key="9">
    <source>
        <dbReference type="EMBL" id="ACD90573.1"/>
    </source>
</evidence>
<comment type="pathway">
    <text evidence="8">Purine metabolism; IMP biosynthesis via de novo pathway; 5-amino-1-(5-phospho-D-ribosyl)imidazole from N(2)-formyl-N(1)-(5-phospho-D-ribosyl)glycinamide: step 1/2.</text>
</comment>
<dbReference type="GO" id="GO:0006189">
    <property type="term" value="P:'de novo' IMP biosynthetic process"/>
    <property type="evidence" value="ECO:0007669"/>
    <property type="project" value="UniProtKB-UniRule"/>
</dbReference>
<protein>
    <recommendedName>
        <fullName evidence="8">Phosphoribosylformylglycinamidine synthase subunit PurQ</fullName>
        <shortName evidence="8">FGAM synthase</shortName>
        <ecNumber evidence="8">6.3.5.3</ecNumber>
    </recommendedName>
    <alternativeName>
        <fullName evidence="8">Formylglycinamide ribonucleotide amidotransferase subunit I</fullName>
        <shortName evidence="8">FGAR amidotransferase I</shortName>
        <shortName evidence="8">FGAR-AT I</shortName>
    </alternativeName>
    <alternativeName>
        <fullName evidence="8">Glutaminase PurQ</fullName>
        <ecNumber evidence="8">3.5.1.2</ecNumber>
    </alternativeName>
    <alternativeName>
        <fullName evidence="8">Phosphoribosylformylglycinamidine synthase subunit I</fullName>
    </alternativeName>
</protein>
<dbReference type="InterPro" id="IPR029062">
    <property type="entry name" value="Class_I_gatase-like"/>
</dbReference>
<evidence type="ECO:0000256" key="1">
    <source>
        <dbReference type="ARBA" id="ARBA00022490"/>
    </source>
</evidence>
<dbReference type="eggNOG" id="COG0047">
    <property type="taxonomic scope" value="Bacteria"/>
</dbReference>
<evidence type="ECO:0000256" key="4">
    <source>
        <dbReference type="ARBA" id="ARBA00022755"/>
    </source>
</evidence>
<dbReference type="SMART" id="SM01211">
    <property type="entry name" value="GATase_5"/>
    <property type="match status" value="1"/>
</dbReference>
<dbReference type="NCBIfam" id="TIGR01737">
    <property type="entry name" value="FGAM_synth_I"/>
    <property type="match status" value="1"/>
</dbReference>
<dbReference type="Proteomes" id="UP000008841">
    <property type="component" value="Chromosome"/>
</dbReference>
<dbReference type="AlphaFoldDB" id="B3EDE8"/>